<feature type="compositionally biased region" description="Basic and acidic residues" evidence="1">
    <location>
        <begin position="393"/>
        <end position="403"/>
    </location>
</feature>
<feature type="region of interest" description="Disordered" evidence="1">
    <location>
        <begin position="391"/>
        <end position="413"/>
    </location>
</feature>
<dbReference type="Pfam" id="PF00651">
    <property type="entry name" value="BTB"/>
    <property type="match status" value="1"/>
</dbReference>
<dbReference type="InterPro" id="IPR011333">
    <property type="entry name" value="SKP1/BTB/POZ_sf"/>
</dbReference>
<dbReference type="EMBL" id="JBJQND010000005">
    <property type="protein sequence ID" value="KAL3875747.1"/>
    <property type="molecule type" value="Genomic_DNA"/>
</dbReference>
<name>A0ABD3WP37_SINWO</name>
<dbReference type="SMART" id="SM00225">
    <property type="entry name" value="BTB"/>
    <property type="match status" value="1"/>
</dbReference>
<feature type="domain" description="BTB" evidence="2">
    <location>
        <begin position="656"/>
        <end position="712"/>
    </location>
</feature>
<keyword evidence="4" id="KW-1185">Reference proteome</keyword>
<dbReference type="InterPro" id="IPR037189">
    <property type="entry name" value="HBS1-like_N_sf"/>
</dbReference>
<sequence>MRFITEKMEVEDDYIGLWRIVECLSLTGTVETTGIEGTEFYLDESGDVSWKVSEDAEPLPFFNCETYEIQPKKRSTPAVLKFYGTYEGHVIDFKVEISDDLMLLTYEKCCLLQCQKISSSDPRADILYSFLPALEEEFFWDISIKADSGREFKVHSLVLCLSTPDVNWFCSPPPLTGLQECVIQTVLHYLYAECLPQGLMEEVARACIKSLNKMQGFGKFVDLCQTFLKNTNLKHQITSMVNDMHACADKIIDLFGGGGGGHGESESSSHQMDRSLIDNPAMLCYVVKQAVREGAVAISKLLMMCDLYSRRKGELSREERHDIVKYTRSRIPFFLSQLEKFLEVCKKHTSALSVDERHEIATYLVPEIESSLDMVSKFVLDSKAALEQIINSSEKEKPADSKHDKSKKGPGHISNILGKTLKNALHIRELKKLKKLNDIASNWFFLFVQKKETFSSMSDNEKVRYISRGLDSLVDQVPTFLRRLQFIMSDLEVKLTKREWKYLFKLGTSKVAWGIYKVENNHQILEPLVQQVCDTVHRDQFTSSLIALGLCKPWQQQQQQGGNDTTSEASSSSAQAQNVDTKYIQLSAVESLCVPPFAHDSVMAKRALELLRSGKKTDMTFEIIVAQDVGDTVIDHTGCKTVERTESDRDVEVTFIPAHCVVIATHCEWFKRALLSGMKESIDKKITVHDTNPDLFRVFLEYLYSGQMETNDLSTEQLVDIMTLADRYHTLSLKSLCEQALKHHVDDENALYLLSFADQLNAKNLKDLILKYVEEHPKITDSELFQDLPEYLQMEVETFSVTGLDSRSHSLTNHSYTDVPSSASSMSEVDEMMNNMQFVERVSNDLTTSSSSEDIPPIEDAARLENCVESLRDVVGDSIPQEQLVQVSLAADYDVNRALNFLFP</sequence>
<accession>A0ABD3WP37</accession>
<dbReference type="PROSITE" id="PS50097">
    <property type="entry name" value="BTB"/>
    <property type="match status" value="1"/>
</dbReference>
<evidence type="ECO:0000259" key="2">
    <source>
        <dbReference type="PROSITE" id="PS50097"/>
    </source>
</evidence>
<dbReference type="Gene3D" id="3.30.710.10">
    <property type="entry name" value="Potassium Channel Kv1.1, Chain A"/>
    <property type="match status" value="1"/>
</dbReference>
<gene>
    <name evidence="3" type="ORF">ACJMK2_033667</name>
</gene>
<organism evidence="3 4">
    <name type="scientific">Sinanodonta woodiana</name>
    <name type="common">Chinese pond mussel</name>
    <name type="synonym">Anodonta woodiana</name>
    <dbReference type="NCBI Taxonomy" id="1069815"/>
    <lineage>
        <taxon>Eukaryota</taxon>
        <taxon>Metazoa</taxon>
        <taxon>Spiralia</taxon>
        <taxon>Lophotrochozoa</taxon>
        <taxon>Mollusca</taxon>
        <taxon>Bivalvia</taxon>
        <taxon>Autobranchia</taxon>
        <taxon>Heteroconchia</taxon>
        <taxon>Palaeoheterodonta</taxon>
        <taxon>Unionida</taxon>
        <taxon>Unionoidea</taxon>
        <taxon>Unionidae</taxon>
        <taxon>Unioninae</taxon>
        <taxon>Sinanodonta</taxon>
    </lineage>
</organism>
<dbReference type="PANTHER" id="PTHR24413">
    <property type="entry name" value="SPECKLE-TYPE POZ PROTEIN"/>
    <property type="match status" value="1"/>
</dbReference>
<dbReference type="CDD" id="cd18186">
    <property type="entry name" value="BTB_POZ_ZBTB_KLHL-like"/>
    <property type="match status" value="1"/>
</dbReference>
<proteinExistence type="predicted"/>
<comment type="caution">
    <text evidence="3">The sequence shown here is derived from an EMBL/GenBank/DDBJ whole genome shotgun (WGS) entry which is preliminary data.</text>
</comment>
<dbReference type="CDD" id="cd14733">
    <property type="entry name" value="BACK"/>
    <property type="match status" value="1"/>
</dbReference>
<dbReference type="AlphaFoldDB" id="A0ABD3WP37"/>
<evidence type="ECO:0000313" key="3">
    <source>
        <dbReference type="EMBL" id="KAL3875747.1"/>
    </source>
</evidence>
<reference evidence="3 4" key="1">
    <citation type="submission" date="2024-11" db="EMBL/GenBank/DDBJ databases">
        <title>Chromosome-level genome assembly of the freshwater bivalve Anodonta woodiana.</title>
        <authorList>
            <person name="Chen X."/>
        </authorList>
    </citation>
    <scope>NUCLEOTIDE SEQUENCE [LARGE SCALE GENOMIC DNA]</scope>
    <source>
        <strain evidence="3">MN2024</strain>
        <tissue evidence="3">Gills</tissue>
    </source>
</reference>
<dbReference type="SUPFAM" id="SSF54695">
    <property type="entry name" value="POZ domain"/>
    <property type="match status" value="1"/>
</dbReference>
<dbReference type="Proteomes" id="UP001634394">
    <property type="component" value="Unassembled WGS sequence"/>
</dbReference>
<evidence type="ECO:0000313" key="4">
    <source>
        <dbReference type="Proteomes" id="UP001634394"/>
    </source>
</evidence>
<dbReference type="SUPFAM" id="SSF109732">
    <property type="entry name" value="HBS1-like domain"/>
    <property type="match status" value="1"/>
</dbReference>
<protein>
    <recommendedName>
        <fullName evidence="2">BTB domain-containing protein</fullName>
    </recommendedName>
</protein>
<dbReference type="Gene3D" id="1.10.8.10">
    <property type="entry name" value="DNA helicase RuvA subunit, C-terminal domain"/>
    <property type="match status" value="1"/>
</dbReference>
<dbReference type="InterPro" id="IPR000210">
    <property type="entry name" value="BTB/POZ_dom"/>
</dbReference>
<evidence type="ECO:0000256" key="1">
    <source>
        <dbReference type="SAM" id="MobiDB-lite"/>
    </source>
</evidence>